<evidence type="ECO:0000256" key="1">
    <source>
        <dbReference type="SAM" id="MobiDB-lite"/>
    </source>
</evidence>
<evidence type="ECO:0000313" key="3">
    <source>
        <dbReference type="Proteomes" id="UP000638849"/>
    </source>
</evidence>
<sequence>MPAERPFRITVTFTPGGPAVSGTWSNPDTAEGKFHEWARSHGGRPGAAVTLWLETPDGLEELRTWTAERGEVVHRETPDAR</sequence>
<keyword evidence="3" id="KW-1185">Reference proteome</keyword>
<gene>
    <name evidence="2" type="ORF">JBF12_00975</name>
</gene>
<feature type="region of interest" description="Disordered" evidence="1">
    <location>
        <begin position="1"/>
        <end position="25"/>
    </location>
</feature>
<evidence type="ECO:0000313" key="2">
    <source>
        <dbReference type="EMBL" id="MBI0311630.1"/>
    </source>
</evidence>
<accession>A0ABS0R2Q4</accession>
<reference evidence="2 3" key="1">
    <citation type="submission" date="2020-12" db="EMBL/GenBank/DDBJ databases">
        <authorList>
            <person name="Kusuma A.B."/>
            <person name="Nouioui I."/>
            <person name="Goodfellow M."/>
        </authorList>
    </citation>
    <scope>NUCLEOTIDE SEQUENCE [LARGE SCALE GENOMIC DNA]</scope>
    <source>
        <strain evidence="2 3">DSM 41764</strain>
    </source>
</reference>
<dbReference type="Proteomes" id="UP000638849">
    <property type="component" value="Unassembled WGS sequence"/>
</dbReference>
<dbReference type="EMBL" id="JAEEAQ010000005">
    <property type="protein sequence ID" value="MBI0311630.1"/>
    <property type="molecule type" value="Genomic_DNA"/>
</dbReference>
<comment type="caution">
    <text evidence="2">The sequence shown here is derived from an EMBL/GenBank/DDBJ whole genome shotgun (WGS) entry which is preliminary data.</text>
</comment>
<protein>
    <submittedName>
        <fullName evidence="2">Uncharacterized protein</fullName>
    </submittedName>
</protein>
<proteinExistence type="predicted"/>
<dbReference type="RefSeq" id="WP_198274916.1">
    <property type="nucleotide sequence ID" value="NZ_BAAAIF010000018.1"/>
</dbReference>
<organism evidence="2 3">
    <name type="scientific">Streptomyces javensis</name>
    <dbReference type="NCBI Taxonomy" id="114698"/>
    <lineage>
        <taxon>Bacteria</taxon>
        <taxon>Bacillati</taxon>
        <taxon>Actinomycetota</taxon>
        <taxon>Actinomycetes</taxon>
        <taxon>Kitasatosporales</taxon>
        <taxon>Streptomycetaceae</taxon>
        <taxon>Streptomyces</taxon>
        <taxon>Streptomyces violaceusniger group</taxon>
    </lineage>
</organism>
<name>A0ABS0R2Q4_9ACTN</name>